<dbReference type="NCBIfam" id="TIGR00644">
    <property type="entry name" value="recJ"/>
    <property type="match status" value="1"/>
</dbReference>
<evidence type="ECO:0000313" key="9">
    <source>
        <dbReference type="EMBL" id="SUZ64356.1"/>
    </source>
</evidence>
<dbReference type="GO" id="GO:0006310">
    <property type="term" value="P:DNA recombination"/>
    <property type="evidence" value="ECO:0007669"/>
    <property type="project" value="InterPro"/>
</dbReference>
<dbReference type="InterPro" id="IPR041122">
    <property type="entry name" value="RecJ_OB"/>
</dbReference>
<feature type="domain" description="RecJ OB" evidence="8">
    <location>
        <begin position="475"/>
        <end position="579"/>
    </location>
</feature>
<gene>
    <name evidence="9" type="ORF">METZ01_LOCUS17210</name>
</gene>
<dbReference type="EMBL" id="UINC01000932">
    <property type="protein sequence ID" value="SUZ64356.1"/>
    <property type="molecule type" value="Genomic_DNA"/>
</dbReference>
<reference evidence="9" key="1">
    <citation type="submission" date="2018-05" db="EMBL/GenBank/DDBJ databases">
        <authorList>
            <person name="Lanie J.A."/>
            <person name="Ng W.-L."/>
            <person name="Kazmierczak K.M."/>
            <person name="Andrzejewski T.M."/>
            <person name="Davidsen T.M."/>
            <person name="Wayne K.J."/>
            <person name="Tettelin H."/>
            <person name="Glass J.I."/>
            <person name="Rusch D."/>
            <person name="Podicherti R."/>
            <person name="Tsui H.-C.T."/>
            <person name="Winkler M.E."/>
        </authorList>
    </citation>
    <scope>NUCLEOTIDE SEQUENCE</scope>
</reference>
<evidence type="ECO:0000259" key="8">
    <source>
        <dbReference type="Pfam" id="PF17768"/>
    </source>
</evidence>
<comment type="similarity">
    <text evidence="1">Belongs to the RecJ family.</text>
</comment>
<name>A0A381PBM0_9ZZZZ</name>
<dbReference type="SUPFAM" id="SSF64182">
    <property type="entry name" value="DHH phosphoesterases"/>
    <property type="match status" value="1"/>
</dbReference>
<dbReference type="InterPro" id="IPR038763">
    <property type="entry name" value="DHH_sf"/>
</dbReference>
<dbReference type="InterPro" id="IPR051673">
    <property type="entry name" value="SSDNA_exonuclease_RecJ"/>
</dbReference>
<dbReference type="Pfam" id="PF17768">
    <property type="entry name" value="RecJ_OB"/>
    <property type="match status" value="1"/>
</dbReference>
<dbReference type="GO" id="GO:0003676">
    <property type="term" value="F:nucleic acid binding"/>
    <property type="evidence" value="ECO:0007669"/>
    <property type="project" value="InterPro"/>
</dbReference>
<evidence type="ECO:0000256" key="2">
    <source>
        <dbReference type="ARBA" id="ARBA00019841"/>
    </source>
</evidence>
<organism evidence="9">
    <name type="scientific">marine metagenome</name>
    <dbReference type="NCBI Taxonomy" id="408172"/>
    <lineage>
        <taxon>unclassified sequences</taxon>
        <taxon>metagenomes</taxon>
        <taxon>ecological metagenomes</taxon>
    </lineage>
</organism>
<dbReference type="AlphaFoldDB" id="A0A381PBM0"/>
<dbReference type="Gene3D" id="3.90.1640.30">
    <property type="match status" value="1"/>
</dbReference>
<evidence type="ECO:0000256" key="5">
    <source>
        <dbReference type="ARBA" id="ARBA00022839"/>
    </source>
</evidence>
<dbReference type="PANTHER" id="PTHR30255">
    <property type="entry name" value="SINGLE-STRANDED-DNA-SPECIFIC EXONUCLEASE RECJ"/>
    <property type="match status" value="1"/>
</dbReference>
<evidence type="ECO:0000259" key="7">
    <source>
        <dbReference type="Pfam" id="PF02272"/>
    </source>
</evidence>
<protein>
    <recommendedName>
        <fullName evidence="2">Single-stranded-DNA-specific exonuclease RecJ</fullName>
    </recommendedName>
</protein>
<sequence>MTNLLQRRSANPDLELPDSLHPLIQRIYSQRAVISAEELELGLDNLLSPNRMYGMEQAVDLLVDTLQQQKQILIVSDFDVDGATSCALAIKALTQFGATQVEYIVPNRFEYGYGLTPEIVDLAKTLDPYLLITVDNGTSSIDGVQAAKQAGIKVLITDHHLAAEELPNADAIVNPNLSDCEFPSKCIAGVGVIFYVMLALRTRLRGMNWFADQDLQEPHMAAFLDLVALGTVADVVPLDRNNRILIDEGLKRIRAGRTCPGILALLEVANRKIRQLSASDLGFSLGPRLNAAGRLDDMSTGIECLLAEKQGSAYELALQLDAMNQDRKQIEADMRKQAFAYLEELELEEDGIPPALCVYDPRWHQGVVGILASRIKDKFNRPVIAFAQACRDESRGEIGVELKGSARSIKGFHIRDALDAVACHYPGLITRFGGHAMAAGLSLDKSRLTEFTKAFEEEAARLLSEEQLTATVFSDGEIETDWLSMEIAEKLERAGPWGQEFPEPLFDGRFELMQFRAVGEKHLKMLLSPIGSPGFTVDAIAFNVESGLWPIDDTREIEIVYRMEVNEFRGNRSLQLVVERILRLH</sequence>
<dbReference type="GO" id="GO:0006281">
    <property type="term" value="P:DNA repair"/>
    <property type="evidence" value="ECO:0007669"/>
    <property type="project" value="InterPro"/>
</dbReference>
<evidence type="ECO:0000256" key="1">
    <source>
        <dbReference type="ARBA" id="ARBA00005915"/>
    </source>
</evidence>
<dbReference type="GO" id="GO:0008409">
    <property type="term" value="F:5'-3' exonuclease activity"/>
    <property type="evidence" value="ECO:0007669"/>
    <property type="project" value="InterPro"/>
</dbReference>
<evidence type="ECO:0000259" key="6">
    <source>
        <dbReference type="Pfam" id="PF01368"/>
    </source>
</evidence>
<feature type="domain" description="DHHA1" evidence="7">
    <location>
        <begin position="357"/>
        <end position="459"/>
    </location>
</feature>
<dbReference type="Pfam" id="PF02272">
    <property type="entry name" value="DHHA1"/>
    <property type="match status" value="1"/>
</dbReference>
<dbReference type="Gene3D" id="3.10.310.30">
    <property type="match status" value="1"/>
</dbReference>
<feature type="domain" description="DDH" evidence="6">
    <location>
        <begin position="71"/>
        <end position="231"/>
    </location>
</feature>
<keyword evidence="3" id="KW-0540">Nuclease</keyword>
<evidence type="ECO:0000256" key="4">
    <source>
        <dbReference type="ARBA" id="ARBA00022801"/>
    </source>
</evidence>
<dbReference type="FunFam" id="3.90.1640.30:FF:000001">
    <property type="entry name" value="Single-stranded-DNA-specific exonuclease RecJ"/>
    <property type="match status" value="1"/>
</dbReference>
<dbReference type="Pfam" id="PF01368">
    <property type="entry name" value="DHH"/>
    <property type="match status" value="1"/>
</dbReference>
<dbReference type="PANTHER" id="PTHR30255:SF2">
    <property type="entry name" value="SINGLE-STRANDED-DNA-SPECIFIC EXONUCLEASE RECJ"/>
    <property type="match status" value="1"/>
</dbReference>
<accession>A0A381PBM0</accession>
<dbReference type="InterPro" id="IPR004610">
    <property type="entry name" value="RecJ"/>
</dbReference>
<dbReference type="InterPro" id="IPR001667">
    <property type="entry name" value="DDH_dom"/>
</dbReference>
<keyword evidence="4" id="KW-0378">Hydrolase</keyword>
<proteinExistence type="inferred from homology"/>
<evidence type="ECO:0000256" key="3">
    <source>
        <dbReference type="ARBA" id="ARBA00022722"/>
    </source>
</evidence>
<dbReference type="InterPro" id="IPR003156">
    <property type="entry name" value="DHHA1_dom"/>
</dbReference>
<keyword evidence="5" id="KW-0269">Exonuclease</keyword>